<dbReference type="Proteomes" id="UP000316298">
    <property type="component" value="Unassembled WGS sequence"/>
</dbReference>
<accession>A0A542E9X3</accession>
<evidence type="ECO:0000313" key="3">
    <source>
        <dbReference type="Proteomes" id="UP000316298"/>
    </source>
</evidence>
<organism evidence="2 3">
    <name type="scientific">Kribbella jejuensis</name>
    <dbReference type="NCBI Taxonomy" id="236068"/>
    <lineage>
        <taxon>Bacteria</taxon>
        <taxon>Bacillati</taxon>
        <taxon>Actinomycetota</taxon>
        <taxon>Actinomycetes</taxon>
        <taxon>Propionibacteriales</taxon>
        <taxon>Kribbellaceae</taxon>
        <taxon>Kribbella</taxon>
    </lineage>
</organism>
<sequence>MYSVSELASTGAAAAVWLPLAGFALVMLGVALWRAAGTFRRTTDDQ</sequence>
<dbReference type="AlphaFoldDB" id="A0A542E9X3"/>
<gene>
    <name evidence="2" type="ORF">FB475_5060</name>
</gene>
<keyword evidence="1" id="KW-0812">Transmembrane</keyword>
<keyword evidence="1" id="KW-1133">Transmembrane helix</keyword>
<feature type="transmembrane region" description="Helical" evidence="1">
    <location>
        <begin position="12"/>
        <end position="33"/>
    </location>
</feature>
<keyword evidence="1" id="KW-0472">Membrane</keyword>
<evidence type="ECO:0000256" key="1">
    <source>
        <dbReference type="SAM" id="Phobius"/>
    </source>
</evidence>
<name>A0A542E9X3_9ACTN</name>
<keyword evidence="3" id="KW-1185">Reference proteome</keyword>
<protein>
    <submittedName>
        <fullName evidence="2">LPXTG-motif cell wall-anchored protein</fullName>
    </submittedName>
</protein>
<dbReference type="EMBL" id="VFMM01000002">
    <property type="protein sequence ID" value="TQJ12132.1"/>
    <property type="molecule type" value="Genomic_DNA"/>
</dbReference>
<dbReference type="NCBIfam" id="TIGR01167">
    <property type="entry name" value="LPXTG_anchor"/>
    <property type="match status" value="1"/>
</dbReference>
<comment type="caution">
    <text evidence="2">The sequence shown here is derived from an EMBL/GenBank/DDBJ whole genome shotgun (WGS) entry which is preliminary data.</text>
</comment>
<dbReference type="RefSeq" id="WP_141859009.1">
    <property type="nucleotide sequence ID" value="NZ_BAAAKA010000005.1"/>
</dbReference>
<reference evidence="2 3" key="1">
    <citation type="submission" date="2019-06" db="EMBL/GenBank/DDBJ databases">
        <title>Sequencing the genomes of 1000 actinobacteria strains.</title>
        <authorList>
            <person name="Klenk H.-P."/>
        </authorList>
    </citation>
    <scope>NUCLEOTIDE SEQUENCE [LARGE SCALE GENOMIC DNA]</scope>
    <source>
        <strain evidence="2 3">DSM 17305</strain>
    </source>
</reference>
<evidence type="ECO:0000313" key="2">
    <source>
        <dbReference type="EMBL" id="TQJ12132.1"/>
    </source>
</evidence>
<proteinExistence type="predicted"/>